<dbReference type="GO" id="GO:0009279">
    <property type="term" value="C:cell outer membrane"/>
    <property type="evidence" value="ECO:0007669"/>
    <property type="project" value="TreeGrafter"/>
</dbReference>
<dbReference type="InterPro" id="IPR045659">
    <property type="entry name" value="LptD_2"/>
</dbReference>
<dbReference type="InterPro" id="IPR050218">
    <property type="entry name" value="LptD"/>
</dbReference>
<feature type="compositionally biased region" description="Basic and acidic residues" evidence="1">
    <location>
        <begin position="735"/>
        <end position="745"/>
    </location>
</feature>
<sequence>MKTLPFNILLFLSYSFFTNTLSYASTDNNSEFKIDLYSKYYLETKYDSIEPVNDSITDKKSFLLDKVVYNASDSVSIDPNNKSIHLYNNAKIVYESMEITSGIIVIDYGNNEIYAGRIKDTLGNYTQSPVFKQGQDVIEPDSLKFNMDTKKALIFNSRTEQAGLKILSEKTKKENDSVYFMNKAKFTTSADVDNPEYYFLLRKAKVVPGKKIITGPTNMYIADVPTPIGLPFAYFPLSNKRTSGIIFPSFGEQNSRGYFIQNGGYYLPINDNIDLTLLGDYYTNGSYGFRVENAYVFRYKFRGNLSFRYENLIQSERGFPDYSKSSIYNLRWSHTKDAKSNPNSRFSASVNLGSSKYYQQSINQLNAANYLNNSLSSSISYSKTFTGEPQVNLSLSVTHSQNTNTQVINMTLPTFQTNVSRIYPFAPKSGTKKGFLQNINFQYSVRGENRIQTTDSLFFTKEMFDSAKSGFQHSIPLSTNFKLFKYLSFSTSANYNATMVFNTIERSFDIENQEVITLENKGYDAFNTYNFSASLGTTVYGMYDFKNKKNLHAIRHVLRPSISYSIAPAFNQYYETYEVVSADGLTTSDVEYSRFEGSIFGQPNKMYSSSIGLSLANNIEAKVIDKESDDLELKKMIILNNLNFSTSYNIAADSLNLSPVRMTGGTQLFKNKMNINFGATLDPYALNENGVKIDKFNINNGGGLFRLTSANLTLNYAFSSSDGEKSDKNQASIDESVRNGGRDDDLFGRAMDFSDNRFNQEKEEKEEKKPSDLYNYKIPWSLRVAYAVNYSNSIGQNEISSHSLMFSGDVQLSPKWSTGISTGYDFKNKGVTYTQLRFERDLLSWRMNFSWIPFGSYSSWNFFIGIKSGMLSDIKYDKRRQRDKLL</sequence>
<accession>A0A381NBK4</accession>
<evidence type="ECO:0000313" key="3">
    <source>
        <dbReference type="EMBL" id="SUZ51907.1"/>
    </source>
</evidence>
<dbReference type="EMBL" id="UINC01000245">
    <property type="protein sequence ID" value="SUZ51907.1"/>
    <property type="molecule type" value="Genomic_DNA"/>
</dbReference>
<reference evidence="3" key="1">
    <citation type="submission" date="2018-05" db="EMBL/GenBank/DDBJ databases">
        <authorList>
            <person name="Lanie J.A."/>
            <person name="Ng W.-L."/>
            <person name="Kazmierczak K.M."/>
            <person name="Andrzejewski T.M."/>
            <person name="Davidsen T.M."/>
            <person name="Wayne K.J."/>
            <person name="Tettelin H."/>
            <person name="Glass J.I."/>
            <person name="Rusch D."/>
            <person name="Podicherti R."/>
            <person name="Tsui H.-C.T."/>
            <person name="Winkler M.E."/>
        </authorList>
    </citation>
    <scope>NUCLEOTIDE SEQUENCE</scope>
</reference>
<dbReference type="GO" id="GO:1990351">
    <property type="term" value="C:transporter complex"/>
    <property type="evidence" value="ECO:0007669"/>
    <property type="project" value="TreeGrafter"/>
</dbReference>
<protein>
    <recommendedName>
        <fullName evidence="2">LPS-assembly protein LptD central domain-containing protein</fullName>
    </recommendedName>
</protein>
<dbReference type="Pfam" id="PF19838">
    <property type="entry name" value="LptD_2"/>
    <property type="match status" value="1"/>
</dbReference>
<evidence type="ECO:0000256" key="1">
    <source>
        <dbReference type="SAM" id="MobiDB-lite"/>
    </source>
</evidence>
<dbReference type="AlphaFoldDB" id="A0A381NBK4"/>
<organism evidence="3">
    <name type="scientific">marine metagenome</name>
    <dbReference type="NCBI Taxonomy" id="408172"/>
    <lineage>
        <taxon>unclassified sequences</taxon>
        <taxon>metagenomes</taxon>
        <taxon>ecological metagenomes</taxon>
    </lineage>
</organism>
<gene>
    <name evidence="3" type="ORF">METZ01_LOCUS4761</name>
</gene>
<proteinExistence type="predicted"/>
<dbReference type="PANTHER" id="PTHR30189:SF1">
    <property type="entry name" value="LPS-ASSEMBLY PROTEIN LPTD"/>
    <property type="match status" value="1"/>
</dbReference>
<feature type="domain" description="LPS-assembly protein LptD central" evidence="2">
    <location>
        <begin position="212"/>
        <end position="684"/>
    </location>
</feature>
<name>A0A381NBK4_9ZZZZ</name>
<evidence type="ECO:0000259" key="2">
    <source>
        <dbReference type="Pfam" id="PF19838"/>
    </source>
</evidence>
<feature type="region of interest" description="Disordered" evidence="1">
    <location>
        <begin position="719"/>
        <end position="745"/>
    </location>
</feature>
<dbReference type="PANTHER" id="PTHR30189">
    <property type="entry name" value="LPS-ASSEMBLY PROTEIN"/>
    <property type="match status" value="1"/>
</dbReference>